<feature type="compositionally biased region" description="Low complexity" evidence="3">
    <location>
        <begin position="300"/>
        <end position="312"/>
    </location>
</feature>
<name>A0ABV9A722_9ACTN</name>
<accession>A0ABV9A722</accession>
<evidence type="ECO:0000313" key="4">
    <source>
        <dbReference type="EMBL" id="MFC4495272.1"/>
    </source>
</evidence>
<feature type="region of interest" description="Disordered" evidence="3">
    <location>
        <begin position="70"/>
        <end position="101"/>
    </location>
</feature>
<feature type="region of interest" description="Disordered" evidence="3">
    <location>
        <begin position="284"/>
        <end position="336"/>
    </location>
</feature>
<proteinExistence type="inferred from homology"/>
<dbReference type="PRINTS" id="PR00922">
    <property type="entry name" value="DADACBPTASE3"/>
</dbReference>
<gene>
    <name evidence="4" type="primary">dacB</name>
    <name evidence="4" type="ORF">ACFPA8_14130</name>
</gene>
<evidence type="ECO:0000256" key="3">
    <source>
        <dbReference type="SAM" id="MobiDB-lite"/>
    </source>
</evidence>
<keyword evidence="5" id="KW-1185">Reference proteome</keyword>
<dbReference type="RefSeq" id="WP_386447826.1">
    <property type="nucleotide sequence ID" value="NZ_JBHSFH010000007.1"/>
</dbReference>
<dbReference type="PANTHER" id="PTHR30023:SF0">
    <property type="entry name" value="PENICILLIN-SENSITIVE CARBOXYPEPTIDASE A"/>
    <property type="match status" value="1"/>
</dbReference>
<keyword evidence="4" id="KW-0121">Carboxypeptidase</keyword>
<feature type="compositionally biased region" description="Basic and acidic residues" evidence="3">
    <location>
        <begin position="313"/>
        <end position="336"/>
    </location>
</feature>
<reference evidence="5" key="1">
    <citation type="journal article" date="2019" name="Int. J. Syst. Evol. Microbiol.">
        <title>The Global Catalogue of Microorganisms (GCM) 10K type strain sequencing project: providing services to taxonomists for standard genome sequencing and annotation.</title>
        <authorList>
            <consortium name="The Broad Institute Genomics Platform"/>
            <consortium name="The Broad Institute Genome Sequencing Center for Infectious Disease"/>
            <person name="Wu L."/>
            <person name="Ma J."/>
        </authorList>
    </citation>
    <scope>NUCLEOTIDE SEQUENCE [LARGE SCALE GENOMIC DNA]</scope>
    <source>
        <strain evidence="5">CGMCC 4.7357</strain>
    </source>
</reference>
<keyword evidence="2 4" id="KW-0378">Hydrolase</keyword>
<dbReference type="EMBL" id="JBHSFH010000007">
    <property type="protein sequence ID" value="MFC4495272.1"/>
    <property type="molecule type" value="Genomic_DNA"/>
</dbReference>
<feature type="region of interest" description="Disordered" evidence="3">
    <location>
        <begin position="116"/>
        <end position="138"/>
    </location>
</feature>
<comment type="caution">
    <text evidence="4">The sequence shown here is derived from an EMBL/GenBank/DDBJ whole genome shotgun (WGS) entry which is preliminary data.</text>
</comment>
<comment type="similarity">
    <text evidence="1">Belongs to the peptidase S13 family.</text>
</comment>
<sequence length="527" mass="53700">MRDTAAEVRDTAIRAYRGARARARRYGRRIRQHWRTATPHQRQTARVAAGSAALGLAVAVTAVAVTGPWDSGQRTAERSRAAAREGRSGGNHTGEDPGGAALADAPKVLAALHPEAAGGAKSRSGGAGTPPPSPDALADALEPLVEDGELGKRHALSVVDAATGKQLYSVKPRTAGTPASTVKLATAAAALSARGADHRIETRVVRGDDPDEIVLVGGGDPTLSTGALDDLARTTARELGGKDAGKVSLKYDTSRYSGPVRHSIGANDNLAPVTPLMVDEGRLEGTSERPLHGPAPRSTDPASDAAEAFADALGEHGADVEGDPGEEKAPRKAKELAVHRSAPLSVLAERMLTYSDNDIAEALARQTALASGEPAGFEGAGKAVRDRLGKLGLPLGGSRFADGSGLSRSDKVSPALLTSLLVRAADSGHAELRPVLTGLPVARFTGTLDDRYTGGSGKAGAGLVRAKTGTLTGVNALAGSVVDADGRLLLFAFMASGTKDGKAAQETLDGLASALADCGCRDSPSAG</sequence>
<dbReference type="InterPro" id="IPR012338">
    <property type="entry name" value="Beta-lactam/transpept-like"/>
</dbReference>
<evidence type="ECO:0000313" key="5">
    <source>
        <dbReference type="Proteomes" id="UP001595997"/>
    </source>
</evidence>
<dbReference type="SUPFAM" id="SSF56601">
    <property type="entry name" value="beta-lactamase/transpeptidase-like"/>
    <property type="match status" value="1"/>
</dbReference>
<dbReference type="Proteomes" id="UP001595997">
    <property type="component" value="Unassembled WGS sequence"/>
</dbReference>
<dbReference type="GO" id="GO:0009002">
    <property type="term" value="F:serine-type D-Ala-D-Ala carboxypeptidase activity"/>
    <property type="evidence" value="ECO:0007669"/>
    <property type="project" value="UniProtKB-EC"/>
</dbReference>
<feature type="compositionally biased region" description="Basic and acidic residues" evidence="3">
    <location>
        <begin position="75"/>
        <end position="87"/>
    </location>
</feature>
<keyword evidence="4" id="KW-0645">Protease</keyword>
<dbReference type="NCBIfam" id="TIGR00666">
    <property type="entry name" value="PBP4"/>
    <property type="match status" value="1"/>
</dbReference>
<organism evidence="4 5">
    <name type="scientific">Streptomyces ovatisporus</name>
    <dbReference type="NCBI Taxonomy" id="1128682"/>
    <lineage>
        <taxon>Bacteria</taxon>
        <taxon>Bacillati</taxon>
        <taxon>Actinomycetota</taxon>
        <taxon>Actinomycetes</taxon>
        <taxon>Kitasatosporales</taxon>
        <taxon>Streptomycetaceae</taxon>
        <taxon>Streptomyces</taxon>
    </lineage>
</organism>
<protein>
    <submittedName>
        <fullName evidence="4">D-alanyl-D-alanine carboxypeptidase/D-alanyl-D-alanine-endopeptidase</fullName>
        <ecNumber evidence="4">3.4.16.4</ecNumber>
    </submittedName>
</protein>
<dbReference type="EC" id="3.4.16.4" evidence="4"/>
<dbReference type="Gene3D" id="3.40.710.10">
    <property type="entry name" value="DD-peptidase/beta-lactamase superfamily"/>
    <property type="match status" value="2"/>
</dbReference>
<evidence type="ECO:0000256" key="2">
    <source>
        <dbReference type="ARBA" id="ARBA00022801"/>
    </source>
</evidence>
<dbReference type="Pfam" id="PF02113">
    <property type="entry name" value="Peptidase_S13"/>
    <property type="match status" value="2"/>
</dbReference>
<evidence type="ECO:0000256" key="1">
    <source>
        <dbReference type="ARBA" id="ARBA00006096"/>
    </source>
</evidence>
<dbReference type="PANTHER" id="PTHR30023">
    <property type="entry name" value="D-ALANYL-D-ALANINE CARBOXYPEPTIDASE"/>
    <property type="match status" value="1"/>
</dbReference>
<dbReference type="InterPro" id="IPR000667">
    <property type="entry name" value="Peptidase_S13"/>
</dbReference>